<organism evidence="1 2">
    <name type="scientific">Gigaspora margarita</name>
    <dbReference type="NCBI Taxonomy" id="4874"/>
    <lineage>
        <taxon>Eukaryota</taxon>
        <taxon>Fungi</taxon>
        <taxon>Fungi incertae sedis</taxon>
        <taxon>Mucoromycota</taxon>
        <taxon>Glomeromycotina</taxon>
        <taxon>Glomeromycetes</taxon>
        <taxon>Diversisporales</taxon>
        <taxon>Gigasporaceae</taxon>
        <taxon>Gigaspora</taxon>
    </lineage>
</organism>
<evidence type="ECO:0000313" key="2">
    <source>
        <dbReference type="Proteomes" id="UP000789901"/>
    </source>
</evidence>
<name>A0ABN7WLV8_GIGMA</name>
<keyword evidence="2" id="KW-1185">Reference proteome</keyword>
<accession>A0ABN7WLV8</accession>
<protein>
    <submittedName>
        <fullName evidence="1">42553_t:CDS:1</fullName>
    </submittedName>
</protein>
<dbReference type="EMBL" id="CAJVQB010048390">
    <property type="protein sequence ID" value="CAG8833957.1"/>
    <property type="molecule type" value="Genomic_DNA"/>
</dbReference>
<dbReference type="Proteomes" id="UP000789901">
    <property type="component" value="Unassembled WGS sequence"/>
</dbReference>
<gene>
    <name evidence="1" type="ORF">GMARGA_LOCUS31805</name>
</gene>
<proteinExistence type="predicted"/>
<sequence>MPVGRICNYTEIRDRSGGLPSVGNVFLSHRPLLPPKLFFRDDTWTALYYIILKNLHYGPHSKSYDVVARCETD</sequence>
<evidence type="ECO:0000313" key="1">
    <source>
        <dbReference type="EMBL" id="CAG8833957.1"/>
    </source>
</evidence>
<reference evidence="1 2" key="1">
    <citation type="submission" date="2021-06" db="EMBL/GenBank/DDBJ databases">
        <authorList>
            <person name="Kallberg Y."/>
            <person name="Tangrot J."/>
            <person name="Rosling A."/>
        </authorList>
    </citation>
    <scope>NUCLEOTIDE SEQUENCE [LARGE SCALE GENOMIC DNA]</scope>
    <source>
        <strain evidence="1 2">120-4 pot B 10/14</strain>
    </source>
</reference>
<comment type="caution">
    <text evidence="1">The sequence shown here is derived from an EMBL/GenBank/DDBJ whole genome shotgun (WGS) entry which is preliminary data.</text>
</comment>